<evidence type="ECO:0000313" key="2">
    <source>
        <dbReference type="Proteomes" id="UP000790377"/>
    </source>
</evidence>
<organism evidence="1 2">
    <name type="scientific">Hygrophoropsis aurantiaca</name>
    <dbReference type="NCBI Taxonomy" id="72124"/>
    <lineage>
        <taxon>Eukaryota</taxon>
        <taxon>Fungi</taxon>
        <taxon>Dikarya</taxon>
        <taxon>Basidiomycota</taxon>
        <taxon>Agaricomycotina</taxon>
        <taxon>Agaricomycetes</taxon>
        <taxon>Agaricomycetidae</taxon>
        <taxon>Boletales</taxon>
        <taxon>Coniophorineae</taxon>
        <taxon>Hygrophoropsidaceae</taxon>
        <taxon>Hygrophoropsis</taxon>
    </lineage>
</organism>
<proteinExistence type="predicted"/>
<protein>
    <submittedName>
        <fullName evidence="1">Uncharacterized protein</fullName>
    </submittedName>
</protein>
<accession>A0ACB7ZV82</accession>
<comment type="caution">
    <text evidence="1">The sequence shown here is derived from an EMBL/GenBank/DDBJ whole genome shotgun (WGS) entry which is preliminary data.</text>
</comment>
<sequence>MGRPRLYRTPEEAAAAARKYRKKYYDRNHGSICMERKAKYRAKKYIKPVFTTPSVSTRAPDIVSANVIDTQKHGKSWSISSKQIHVSLRQELIPVQSSWTVEQQLKALFGDSLDTYMRFLCSDVIATDDTVVQEKMVTEVISSADSIRSNAWAKENCVLNSKGVGAEYQKASHCTQCIQAAIGRLEDLLCAIMSGPDELALFCSTEQLNSLLGDSCAKFSVTMSKWASTEQDTWLKAYFTGYYKPCMVDKNYTAFWPKFYKDWSDKWPERSLCPQLKDKPLDEPLTTGETAILAAATIKRREQLTNKIRWLGGGRTRSRIVLSGKSTNSLGTLTTLSKGTRAPQAREVFAKLETDDGANYGDTIRLRLEERIEEEGLKGDRAAIMKARQQITKQVYDEVDDEVRALVAAKQAEMAQEVHEKKKAVKLAKTNRSPEDIQKSIDVMPNTMAKLLLDLHNLTGWSYTVLAGGPEPGNQGRLKSISLHVGDNEAGRDFGSALLGFKDKIVKPFDMFLRTVYTADVNEGSVSSSDKSDTNSTTVRLDVNMRASSEYNSDSSAESSFGSAGPMLRPSNSAPLPLHQQQGRHGDVFSDASSGALAFGSAGSLLGPSNGAPLPFHHQQTVAPSLLGASAFGIDMSQTRSMYRIPPGVSMELAVEFNQELNGTIPSISGHYEPTSPNVPFQFDELGDIVNNDWLSSTSSLSAPSSFVLPGMVDLDDNGPTLPVPTPVLSMPAVSPPRLTRLNASQIGNVSGSSNQAHNTELPPITTPPRFRHLTANGNTINAQPLNNVTSAPQTSSHDGTGVGVAENTLLTQAPNEAMSAPPLEPEKPNEPRKRTQAKSKRQEQTSNRALSENYEDPNAESEQQNGRSKRIRTMSKRREQDNAIGTAPAKKGGVAARKGSRVAG</sequence>
<dbReference type="EMBL" id="MU268340">
    <property type="protein sequence ID" value="KAH7904861.1"/>
    <property type="molecule type" value="Genomic_DNA"/>
</dbReference>
<keyword evidence="2" id="KW-1185">Reference proteome</keyword>
<dbReference type="Proteomes" id="UP000790377">
    <property type="component" value="Unassembled WGS sequence"/>
</dbReference>
<evidence type="ECO:0000313" key="1">
    <source>
        <dbReference type="EMBL" id="KAH7904861.1"/>
    </source>
</evidence>
<gene>
    <name evidence="1" type="ORF">BJ138DRAFT_1119004</name>
</gene>
<reference evidence="1" key="1">
    <citation type="journal article" date="2021" name="New Phytol.">
        <title>Evolutionary innovations through gain and loss of genes in the ectomycorrhizal Boletales.</title>
        <authorList>
            <person name="Wu G."/>
            <person name="Miyauchi S."/>
            <person name="Morin E."/>
            <person name="Kuo A."/>
            <person name="Drula E."/>
            <person name="Varga T."/>
            <person name="Kohler A."/>
            <person name="Feng B."/>
            <person name="Cao Y."/>
            <person name="Lipzen A."/>
            <person name="Daum C."/>
            <person name="Hundley H."/>
            <person name="Pangilinan J."/>
            <person name="Johnson J."/>
            <person name="Barry K."/>
            <person name="LaButti K."/>
            <person name="Ng V."/>
            <person name="Ahrendt S."/>
            <person name="Min B."/>
            <person name="Choi I.G."/>
            <person name="Park H."/>
            <person name="Plett J.M."/>
            <person name="Magnuson J."/>
            <person name="Spatafora J.W."/>
            <person name="Nagy L.G."/>
            <person name="Henrissat B."/>
            <person name="Grigoriev I.V."/>
            <person name="Yang Z.L."/>
            <person name="Xu J."/>
            <person name="Martin F.M."/>
        </authorList>
    </citation>
    <scope>NUCLEOTIDE SEQUENCE</scope>
    <source>
        <strain evidence="1">ATCC 28755</strain>
    </source>
</reference>
<name>A0ACB7ZV82_9AGAM</name>